<feature type="region of interest" description="Disordered" evidence="1">
    <location>
        <begin position="115"/>
        <end position="137"/>
    </location>
</feature>
<protein>
    <submittedName>
        <fullName evidence="3">Uncharacterized protein</fullName>
    </submittedName>
</protein>
<comment type="caution">
    <text evidence="3">The sequence shown here is derived from an EMBL/GenBank/DDBJ whole genome shotgun (WGS) entry which is preliminary data.</text>
</comment>
<organism evidence="3 4">
    <name type="scientific">Candidatus Lactobacillus pullistercoris</name>
    <dbReference type="NCBI Taxonomy" id="2838636"/>
    <lineage>
        <taxon>Bacteria</taxon>
        <taxon>Bacillati</taxon>
        <taxon>Bacillota</taxon>
        <taxon>Bacilli</taxon>
        <taxon>Lactobacillales</taxon>
        <taxon>Lactobacillaceae</taxon>
        <taxon>Lactobacillus</taxon>
    </lineage>
</organism>
<evidence type="ECO:0000256" key="2">
    <source>
        <dbReference type="SAM" id="Phobius"/>
    </source>
</evidence>
<accession>A0A9E2KRE0</accession>
<keyword evidence="2" id="KW-0472">Membrane</keyword>
<feature type="transmembrane region" description="Helical" evidence="2">
    <location>
        <begin position="20"/>
        <end position="40"/>
    </location>
</feature>
<gene>
    <name evidence="3" type="ORF">H9806_02745</name>
</gene>
<feature type="transmembrane region" description="Helical" evidence="2">
    <location>
        <begin position="222"/>
        <end position="239"/>
    </location>
</feature>
<reference evidence="3" key="2">
    <citation type="submission" date="2021-04" db="EMBL/GenBank/DDBJ databases">
        <authorList>
            <person name="Gilroy R."/>
        </authorList>
    </citation>
    <scope>NUCLEOTIDE SEQUENCE</scope>
    <source>
        <strain evidence="3">F6-686</strain>
    </source>
</reference>
<dbReference type="AlphaFoldDB" id="A0A9E2KRE0"/>
<dbReference type="Proteomes" id="UP000823844">
    <property type="component" value="Unassembled WGS sequence"/>
</dbReference>
<feature type="transmembrane region" description="Helical" evidence="2">
    <location>
        <begin position="52"/>
        <end position="73"/>
    </location>
</feature>
<name>A0A9E2KRE0_9LACO</name>
<proteinExistence type="predicted"/>
<evidence type="ECO:0000313" key="3">
    <source>
        <dbReference type="EMBL" id="MBU3828059.1"/>
    </source>
</evidence>
<keyword evidence="2" id="KW-0812">Transmembrane</keyword>
<keyword evidence="2" id="KW-1133">Transmembrane helix</keyword>
<sequence length="269" mass="30710">MINYYKKAWKIAGSLRKYQYARLTTILWVLVVICEFYILITYDYAGLGSLGAIIANIFEAIVITIVLCLLTYVNSRFFPWAKVRLPIQGIDKPVFQDMTESGEEIYRDTLSRGPQATPDFDISTSTTEVEDPEVTPTNVPYSVRQNIKAKYGNNYDVYRSTGNGTPTNVSETADIQRKYGSQYGVYSKRPTRTRTATTFNFGLNWRQESQAELKARARGDKWGMEISVFLMHTVVAPLLDTMVNFVVWPFSFLIGAYKMRSIVKDQSNK</sequence>
<evidence type="ECO:0000256" key="1">
    <source>
        <dbReference type="SAM" id="MobiDB-lite"/>
    </source>
</evidence>
<dbReference type="EMBL" id="JAHLFT010000032">
    <property type="protein sequence ID" value="MBU3828059.1"/>
    <property type="molecule type" value="Genomic_DNA"/>
</dbReference>
<reference evidence="3" key="1">
    <citation type="journal article" date="2021" name="PeerJ">
        <title>Extensive microbial diversity within the chicken gut microbiome revealed by metagenomics and culture.</title>
        <authorList>
            <person name="Gilroy R."/>
            <person name="Ravi A."/>
            <person name="Getino M."/>
            <person name="Pursley I."/>
            <person name="Horton D.L."/>
            <person name="Alikhan N.F."/>
            <person name="Baker D."/>
            <person name="Gharbi K."/>
            <person name="Hall N."/>
            <person name="Watson M."/>
            <person name="Adriaenssens E.M."/>
            <person name="Foster-Nyarko E."/>
            <person name="Jarju S."/>
            <person name="Secka A."/>
            <person name="Antonio M."/>
            <person name="Oren A."/>
            <person name="Chaudhuri R.R."/>
            <person name="La Ragione R."/>
            <person name="Hildebrand F."/>
            <person name="Pallen M.J."/>
        </authorList>
    </citation>
    <scope>NUCLEOTIDE SEQUENCE</scope>
    <source>
        <strain evidence="3">F6-686</strain>
    </source>
</reference>
<evidence type="ECO:0000313" key="4">
    <source>
        <dbReference type="Proteomes" id="UP000823844"/>
    </source>
</evidence>